<proteinExistence type="inferred from homology"/>
<keyword evidence="3" id="KW-0663">Pyridoxal phosphate</keyword>
<dbReference type="RefSeq" id="XP_064708915.1">
    <property type="nucleotide sequence ID" value="XM_064855326.1"/>
</dbReference>
<comment type="cofactor">
    <cofactor evidence="1">
        <name>pyridoxal 5'-phosphate</name>
        <dbReference type="ChEBI" id="CHEBI:597326"/>
    </cofactor>
</comment>
<dbReference type="GO" id="GO:0030170">
    <property type="term" value="F:pyridoxal phosphate binding"/>
    <property type="evidence" value="ECO:0007669"/>
    <property type="project" value="TreeGrafter"/>
</dbReference>
<dbReference type="SUPFAM" id="SSF53686">
    <property type="entry name" value="Tryptophan synthase beta subunit-like PLP-dependent enzymes"/>
    <property type="match status" value="1"/>
</dbReference>
<dbReference type="Gene3D" id="3.40.50.1100">
    <property type="match status" value="1"/>
</dbReference>
<dbReference type="GO" id="GO:0005524">
    <property type="term" value="F:ATP binding"/>
    <property type="evidence" value="ECO:0007669"/>
    <property type="project" value="TreeGrafter"/>
</dbReference>
<comment type="similarity">
    <text evidence="2">Belongs to the serine/threonine dehydratase family.</text>
</comment>
<evidence type="ECO:0000259" key="4">
    <source>
        <dbReference type="Pfam" id="PF00291"/>
    </source>
</evidence>
<reference evidence="5 6" key="1">
    <citation type="submission" date="2023-08" db="EMBL/GenBank/DDBJ databases">
        <title>Black Yeasts Isolated from many extreme environments.</title>
        <authorList>
            <person name="Coleine C."/>
            <person name="Stajich J.E."/>
            <person name="Selbmann L."/>
        </authorList>
    </citation>
    <scope>NUCLEOTIDE SEQUENCE [LARGE SCALE GENOMIC DNA]</scope>
    <source>
        <strain evidence="5 6">CCFEE 5792</strain>
    </source>
</reference>
<dbReference type="EMBL" id="JAVRRD010000006">
    <property type="protein sequence ID" value="KAK5057797.1"/>
    <property type="molecule type" value="Genomic_DNA"/>
</dbReference>
<dbReference type="GeneID" id="89979948"/>
<dbReference type="GO" id="GO:0000287">
    <property type="term" value="F:magnesium ion binding"/>
    <property type="evidence" value="ECO:0007669"/>
    <property type="project" value="TreeGrafter"/>
</dbReference>
<sequence>MADPTTSPPLIPSSIRSAHAKIKPYIHRTPLITSTSLNRIASSPDPSVYVSDNPPPFPASSALPGIPQFRIWMKCENQQKIGAFKARGAFHAVSRLIEELGLEEVRRRGVVTHSSGE</sequence>
<organism evidence="5 6">
    <name type="scientific">Exophiala bonariae</name>
    <dbReference type="NCBI Taxonomy" id="1690606"/>
    <lineage>
        <taxon>Eukaryota</taxon>
        <taxon>Fungi</taxon>
        <taxon>Dikarya</taxon>
        <taxon>Ascomycota</taxon>
        <taxon>Pezizomycotina</taxon>
        <taxon>Eurotiomycetes</taxon>
        <taxon>Chaetothyriomycetidae</taxon>
        <taxon>Chaetothyriales</taxon>
        <taxon>Herpotrichiellaceae</taxon>
        <taxon>Exophiala</taxon>
    </lineage>
</organism>
<dbReference type="PANTHER" id="PTHR43050">
    <property type="entry name" value="SERINE / THREONINE RACEMASE FAMILY MEMBER"/>
    <property type="match status" value="1"/>
</dbReference>
<gene>
    <name evidence="5" type="ORF">LTR84_011798</name>
</gene>
<dbReference type="InterPro" id="IPR036052">
    <property type="entry name" value="TrpB-like_PALP_sf"/>
</dbReference>
<comment type="caution">
    <text evidence="5">The sequence shown here is derived from an EMBL/GenBank/DDBJ whole genome shotgun (WGS) entry which is preliminary data.</text>
</comment>
<dbReference type="Pfam" id="PF00291">
    <property type="entry name" value="PALP"/>
    <property type="match status" value="1"/>
</dbReference>
<dbReference type="AlphaFoldDB" id="A0AAV9NI29"/>
<keyword evidence="6" id="KW-1185">Reference proteome</keyword>
<evidence type="ECO:0000256" key="2">
    <source>
        <dbReference type="ARBA" id="ARBA00010869"/>
    </source>
</evidence>
<dbReference type="GO" id="GO:0030378">
    <property type="term" value="F:serine racemase activity"/>
    <property type="evidence" value="ECO:0007669"/>
    <property type="project" value="TreeGrafter"/>
</dbReference>
<evidence type="ECO:0000313" key="6">
    <source>
        <dbReference type="Proteomes" id="UP001358417"/>
    </source>
</evidence>
<evidence type="ECO:0000256" key="1">
    <source>
        <dbReference type="ARBA" id="ARBA00001933"/>
    </source>
</evidence>
<accession>A0AAV9NI29</accession>
<evidence type="ECO:0000256" key="3">
    <source>
        <dbReference type="ARBA" id="ARBA00022898"/>
    </source>
</evidence>
<dbReference type="Proteomes" id="UP001358417">
    <property type="component" value="Unassembled WGS sequence"/>
</dbReference>
<dbReference type="GO" id="GO:0008721">
    <property type="term" value="F:D-serine ammonia-lyase activity"/>
    <property type="evidence" value="ECO:0007669"/>
    <property type="project" value="TreeGrafter"/>
</dbReference>
<dbReference type="InterPro" id="IPR001926">
    <property type="entry name" value="TrpB-like_PALP"/>
</dbReference>
<evidence type="ECO:0000313" key="5">
    <source>
        <dbReference type="EMBL" id="KAK5057797.1"/>
    </source>
</evidence>
<protein>
    <recommendedName>
        <fullName evidence="4">Tryptophan synthase beta chain-like PALP domain-containing protein</fullName>
    </recommendedName>
</protein>
<dbReference type="PANTHER" id="PTHR43050:SF1">
    <property type="entry name" value="SERINE RACEMASE"/>
    <property type="match status" value="1"/>
</dbReference>
<name>A0AAV9NI29_9EURO</name>
<feature type="domain" description="Tryptophan synthase beta chain-like PALP" evidence="4">
    <location>
        <begin position="62"/>
        <end position="116"/>
    </location>
</feature>
<dbReference type="GO" id="GO:0003941">
    <property type="term" value="F:L-serine ammonia-lyase activity"/>
    <property type="evidence" value="ECO:0007669"/>
    <property type="project" value="TreeGrafter"/>
</dbReference>
<dbReference type="GO" id="GO:0018114">
    <property type="term" value="F:threonine racemase activity"/>
    <property type="evidence" value="ECO:0007669"/>
    <property type="project" value="TreeGrafter"/>
</dbReference>